<accession>A0ABT8Y6L9</accession>
<evidence type="ECO:0000256" key="6">
    <source>
        <dbReference type="SAM" id="Phobius"/>
    </source>
</evidence>
<keyword evidence="8" id="KW-1185">Reference proteome</keyword>
<comment type="subcellular location">
    <subcellularLocation>
        <location evidence="1">Membrane</location>
    </subcellularLocation>
</comment>
<dbReference type="PANTHER" id="PTHR21659:SF42">
    <property type="entry name" value="UPF0057 MEMBRANE PROTEIN ZK632.10-RELATED"/>
    <property type="match status" value="1"/>
</dbReference>
<feature type="transmembrane region" description="Helical" evidence="6">
    <location>
        <begin position="32"/>
        <end position="56"/>
    </location>
</feature>
<dbReference type="PANTHER" id="PTHR21659">
    <property type="entry name" value="HYDROPHOBIC PROTEIN RCI2 LOW TEMPERATURE AND SALT RESPONSIVE PROTEIN LTI6 -RELATED"/>
    <property type="match status" value="1"/>
</dbReference>
<reference evidence="7" key="1">
    <citation type="submission" date="2023-07" db="EMBL/GenBank/DDBJ databases">
        <authorList>
            <person name="Kim M."/>
        </authorList>
    </citation>
    <scope>NUCLEOTIDE SEQUENCE</scope>
    <source>
        <strain evidence="7">BIUV-7</strain>
    </source>
</reference>
<evidence type="ECO:0000256" key="3">
    <source>
        <dbReference type="ARBA" id="ARBA00022692"/>
    </source>
</evidence>
<keyword evidence="5 6" id="KW-0472">Membrane</keyword>
<evidence type="ECO:0000256" key="2">
    <source>
        <dbReference type="ARBA" id="ARBA00009530"/>
    </source>
</evidence>
<organism evidence="7 8">
    <name type="scientific">Sphingomonas natans</name>
    <dbReference type="NCBI Taxonomy" id="3063330"/>
    <lineage>
        <taxon>Bacteria</taxon>
        <taxon>Pseudomonadati</taxon>
        <taxon>Pseudomonadota</taxon>
        <taxon>Alphaproteobacteria</taxon>
        <taxon>Sphingomonadales</taxon>
        <taxon>Sphingomonadaceae</taxon>
        <taxon>Sphingomonas</taxon>
    </lineage>
</organism>
<dbReference type="Proteomes" id="UP001169764">
    <property type="component" value="Unassembled WGS sequence"/>
</dbReference>
<gene>
    <name evidence="7" type="ORF">Q4F19_06095</name>
</gene>
<name>A0ABT8Y6L9_9SPHN</name>
<evidence type="ECO:0000313" key="8">
    <source>
        <dbReference type="Proteomes" id="UP001169764"/>
    </source>
</evidence>
<evidence type="ECO:0000313" key="7">
    <source>
        <dbReference type="EMBL" id="MDO6413946.1"/>
    </source>
</evidence>
<sequence>MAAPKPTIGQIAAAILLPPLAVYLARGLGPTFWIGVLLTMFWWVPGVIYAFAVLFAPDRIPGIVRG</sequence>
<proteinExistence type="inferred from homology"/>
<protein>
    <submittedName>
        <fullName evidence="7">YqaE/Pmp3 family membrane protein</fullName>
    </submittedName>
</protein>
<evidence type="ECO:0000256" key="5">
    <source>
        <dbReference type="ARBA" id="ARBA00023136"/>
    </source>
</evidence>
<evidence type="ECO:0000256" key="1">
    <source>
        <dbReference type="ARBA" id="ARBA00004370"/>
    </source>
</evidence>
<evidence type="ECO:0000256" key="4">
    <source>
        <dbReference type="ARBA" id="ARBA00022989"/>
    </source>
</evidence>
<dbReference type="Pfam" id="PF01679">
    <property type="entry name" value="Pmp3"/>
    <property type="match status" value="1"/>
</dbReference>
<dbReference type="InterPro" id="IPR000612">
    <property type="entry name" value="PMP3"/>
</dbReference>
<keyword evidence="4 6" id="KW-1133">Transmembrane helix</keyword>
<keyword evidence="3 6" id="KW-0812">Transmembrane</keyword>
<comment type="caution">
    <text evidence="7">The sequence shown here is derived from an EMBL/GenBank/DDBJ whole genome shotgun (WGS) entry which is preliminary data.</text>
</comment>
<dbReference type="RefSeq" id="WP_303540733.1">
    <property type="nucleotide sequence ID" value="NZ_JAUOTP010000002.1"/>
</dbReference>
<comment type="similarity">
    <text evidence="2">Belongs to the UPF0057 (PMP3) family.</text>
</comment>
<feature type="transmembrane region" description="Helical" evidence="6">
    <location>
        <begin position="7"/>
        <end position="26"/>
    </location>
</feature>
<dbReference type="EMBL" id="JAUOTP010000002">
    <property type="protein sequence ID" value="MDO6413946.1"/>
    <property type="molecule type" value="Genomic_DNA"/>
</dbReference>